<sequence length="87" mass="9925">MFSIIWNMFSLLNLQTPYPFVCTNLRTHDLRIFVSLLHGCLITETVLHTCCTNLYQLTRLKLKSQSLLASSLLAAWDFSSTALQSTK</sequence>
<dbReference type="AlphaFoldDB" id="A0A0A9GA22"/>
<evidence type="ECO:0000313" key="1">
    <source>
        <dbReference type="EMBL" id="JAE20299.1"/>
    </source>
</evidence>
<proteinExistence type="predicted"/>
<accession>A0A0A9GA22</accession>
<dbReference type="EMBL" id="GBRH01275511">
    <property type="protein sequence ID" value="JAD22384.1"/>
    <property type="molecule type" value="Transcribed_RNA"/>
</dbReference>
<protein>
    <submittedName>
        <fullName evidence="1">Uncharacterized protein</fullName>
    </submittedName>
</protein>
<reference evidence="1" key="2">
    <citation type="journal article" date="2015" name="Data Brief">
        <title>Shoot transcriptome of the giant reed, Arundo donax.</title>
        <authorList>
            <person name="Barrero R.A."/>
            <person name="Guerrero F.D."/>
            <person name="Moolhuijzen P."/>
            <person name="Goolsby J.A."/>
            <person name="Tidwell J."/>
            <person name="Bellgard S.E."/>
            <person name="Bellgard M.I."/>
        </authorList>
    </citation>
    <scope>NUCLEOTIDE SEQUENCE</scope>
    <source>
        <tissue evidence="1">Shoot tissue taken approximately 20 cm above the soil surface</tissue>
    </source>
</reference>
<name>A0A0A9GA22_ARUDO</name>
<dbReference type="EMBL" id="GBRH01177597">
    <property type="protein sequence ID" value="JAE20299.1"/>
    <property type="molecule type" value="Transcribed_RNA"/>
</dbReference>
<reference evidence="1" key="1">
    <citation type="submission" date="2014-09" db="EMBL/GenBank/DDBJ databases">
        <authorList>
            <person name="Magalhaes I.L.F."/>
            <person name="Oliveira U."/>
            <person name="Santos F.R."/>
            <person name="Vidigal T.H.D.A."/>
            <person name="Brescovit A.D."/>
            <person name="Santos A.J."/>
        </authorList>
    </citation>
    <scope>NUCLEOTIDE SEQUENCE</scope>
    <source>
        <tissue evidence="1">Shoot tissue taken approximately 20 cm above the soil surface</tissue>
    </source>
</reference>
<organism evidence="1">
    <name type="scientific">Arundo donax</name>
    <name type="common">Giant reed</name>
    <name type="synonym">Donax arundinaceus</name>
    <dbReference type="NCBI Taxonomy" id="35708"/>
    <lineage>
        <taxon>Eukaryota</taxon>
        <taxon>Viridiplantae</taxon>
        <taxon>Streptophyta</taxon>
        <taxon>Embryophyta</taxon>
        <taxon>Tracheophyta</taxon>
        <taxon>Spermatophyta</taxon>
        <taxon>Magnoliopsida</taxon>
        <taxon>Liliopsida</taxon>
        <taxon>Poales</taxon>
        <taxon>Poaceae</taxon>
        <taxon>PACMAD clade</taxon>
        <taxon>Arundinoideae</taxon>
        <taxon>Arundineae</taxon>
        <taxon>Arundo</taxon>
    </lineage>
</organism>